<accession>A0A1L9SDB5</accession>
<dbReference type="Proteomes" id="UP000184188">
    <property type="component" value="Unassembled WGS sequence"/>
</dbReference>
<dbReference type="Gene3D" id="3.90.79.10">
    <property type="entry name" value="Nucleoside Triphosphate Pyrophosphohydrolase"/>
    <property type="match status" value="1"/>
</dbReference>
<feature type="domain" description="Nudix hydrolase" evidence="1">
    <location>
        <begin position="25"/>
        <end position="169"/>
    </location>
</feature>
<protein>
    <recommendedName>
        <fullName evidence="1">Nudix hydrolase domain-containing protein</fullName>
    </recommendedName>
</protein>
<dbReference type="VEuPathDB" id="FungiDB:ASPZODRAFT_17995"/>
<dbReference type="GeneID" id="34613593"/>
<dbReference type="PANTHER" id="PTHR43736">
    <property type="entry name" value="ADP-RIBOSE PYROPHOSPHATASE"/>
    <property type="match status" value="1"/>
</dbReference>
<dbReference type="PANTHER" id="PTHR43736:SF1">
    <property type="entry name" value="DIHYDRONEOPTERIN TRIPHOSPHATE DIPHOSPHATASE"/>
    <property type="match status" value="1"/>
</dbReference>
<reference evidence="3" key="1">
    <citation type="journal article" date="2017" name="Genome Biol.">
        <title>Comparative genomics reveals high biological diversity and specific adaptations in the industrially and medically important fungal genus Aspergillus.</title>
        <authorList>
            <person name="de Vries R.P."/>
            <person name="Riley R."/>
            <person name="Wiebenga A."/>
            <person name="Aguilar-Osorio G."/>
            <person name="Amillis S."/>
            <person name="Uchima C.A."/>
            <person name="Anderluh G."/>
            <person name="Asadollahi M."/>
            <person name="Askin M."/>
            <person name="Barry K."/>
            <person name="Battaglia E."/>
            <person name="Bayram O."/>
            <person name="Benocci T."/>
            <person name="Braus-Stromeyer S.A."/>
            <person name="Caldana C."/>
            <person name="Canovas D."/>
            <person name="Cerqueira G.C."/>
            <person name="Chen F."/>
            <person name="Chen W."/>
            <person name="Choi C."/>
            <person name="Clum A."/>
            <person name="Dos Santos R.A."/>
            <person name="Damasio A.R."/>
            <person name="Diallinas G."/>
            <person name="Emri T."/>
            <person name="Fekete E."/>
            <person name="Flipphi M."/>
            <person name="Freyberg S."/>
            <person name="Gallo A."/>
            <person name="Gournas C."/>
            <person name="Habgood R."/>
            <person name="Hainaut M."/>
            <person name="Harispe M.L."/>
            <person name="Henrissat B."/>
            <person name="Hilden K.S."/>
            <person name="Hope R."/>
            <person name="Hossain A."/>
            <person name="Karabika E."/>
            <person name="Karaffa L."/>
            <person name="Karanyi Z."/>
            <person name="Krasevec N."/>
            <person name="Kuo A."/>
            <person name="Kusch H."/>
            <person name="LaButti K."/>
            <person name="Lagendijk E.L."/>
            <person name="Lapidus A."/>
            <person name="Levasseur A."/>
            <person name="Lindquist E."/>
            <person name="Lipzen A."/>
            <person name="Logrieco A.F."/>
            <person name="MacCabe A."/>
            <person name="Maekelae M.R."/>
            <person name="Malavazi I."/>
            <person name="Melin P."/>
            <person name="Meyer V."/>
            <person name="Mielnichuk N."/>
            <person name="Miskei M."/>
            <person name="Molnar A.P."/>
            <person name="Mule G."/>
            <person name="Ngan C.Y."/>
            <person name="Orejas M."/>
            <person name="Orosz E."/>
            <person name="Ouedraogo J.P."/>
            <person name="Overkamp K.M."/>
            <person name="Park H.-S."/>
            <person name="Perrone G."/>
            <person name="Piumi F."/>
            <person name="Punt P.J."/>
            <person name="Ram A.F."/>
            <person name="Ramon A."/>
            <person name="Rauscher S."/>
            <person name="Record E."/>
            <person name="Riano-Pachon D.M."/>
            <person name="Robert V."/>
            <person name="Roehrig J."/>
            <person name="Ruller R."/>
            <person name="Salamov A."/>
            <person name="Salih N.S."/>
            <person name="Samson R.A."/>
            <person name="Sandor E."/>
            <person name="Sanguinetti M."/>
            <person name="Schuetze T."/>
            <person name="Sepcic K."/>
            <person name="Shelest E."/>
            <person name="Sherlock G."/>
            <person name="Sophianopoulou V."/>
            <person name="Squina F.M."/>
            <person name="Sun H."/>
            <person name="Susca A."/>
            <person name="Todd R.B."/>
            <person name="Tsang A."/>
            <person name="Unkles S.E."/>
            <person name="van de Wiele N."/>
            <person name="van Rossen-Uffink D."/>
            <person name="Oliveira J.V."/>
            <person name="Vesth T.C."/>
            <person name="Visser J."/>
            <person name="Yu J.-H."/>
            <person name="Zhou M."/>
            <person name="Andersen M.R."/>
            <person name="Archer D.B."/>
            <person name="Baker S.E."/>
            <person name="Benoit I."/>
            <person name="Brakhage A.A."/>
            <person name="Braus G.H."/>
            <person name="Fischer R."/>
            <person name="Frisvad J.C."/>
            <person name="Goldman G.H."/>
            <person name="Houbraken J."/>
            <person name="Oakley B."/>
            <person name="Pocsi I."/>
            <person name="Scazzocchio C."/>
            <person name="Seiboth B."/>
            <person name="vanKuyk P.A."/>
            <person name="Wortman J."/>
            <person name="Dyer P.S."/>
            <person name="Grigoriev I.V."/>
        </authorList>
    </citation>
    <scope>NUCLEOTIDE SEQUENCE [LARGE SCALE GENOMIC DNA]</scope>
    <source>
        <strain evidence="3">CBS 506.65</strain>
    </source>
</reference>
<evidence type="ECO:0000259" key="1">
    <source>
        <dbReference type="PROSITE" id="PS51462"/>
    </source>
</evidence>
<dbReference type="CDD" id="cd02883">
    <property type="entry name" value="NUDIX_Hydrolase"/>
    <property type="match status" value="1"/>
</dbReference>
<dbReference type="STRING" id="1073090.A0A1L9SDB5"/>
<dbReference type="InterPro" id="IPR000086">
    <property type="entry name" value="NUDIX_hydrolase_dom"/>
</dbReference>
<dbReference type="PROSITE" id="PS51462">
    <property type="entry name" value="NUDIX"/>
    <property type="match status" value="1"/>
</dbReference>
<dbReference type="RefSeq" id="XP_022579594.1">
    <property type="nucleotide sequence ID" value="XM_022727129.1"/>
</dbReference>
<name>A0A1L9SDB5_9EURO</name>
<dbReference type="OrthoDB" id="276276at2759"/>
<dbReference type="EMBL" id="KV878346">
    <property type="protein sequence ID" value="OJJ45084.1"/>
    <property type="molecule type" value="Genomic_DNA"/>
</dbReference>
<gene>
    <name evidence="2" type="ORF">ASPZODRAFT_17995</name>
</gene>
<proteinExistence type="predicted"/>
<sequence length="178" mass="20563">MTFEFSQHLTEFNVPLSTFLRSRPFTHVAVGAYIYSSKEGEKTVLLLQRSESDSYPLHWEGPGGACEEDDESMLSGAAREITEETGLHVRRFEDVISLDEWEDVKHGAARRFCKIVFLARVCEDSHQGWEEERVLLDPKEHRAFVWATEADVQGDRYKFIGVQRETCLRGFNMNNRCI</sequence>
<evidence type="ECO:0000313" key="2">
    <source>
        <dbReference type="EMBL" id="OJJ45084.1"/>
    </source>
</evidence>
<dbReference type="SUPFAM" id="SSF55811">
    <property type="entry name" value="Nudix"/>
    <property type="match status" value="1"/>
</dbReference>
<dbReference type="AlphaFoldDB" id="A0A1L9SDB5"/>
<dbReference type="Pfam" id="PF00293">
    <property type="entry name" value="NUDIX"/>
    <property type="match status" value="1"/>
</dbReference>
<keyword evidence="3" id="KW-1185">Reference proteome</keyword>
<organism evidence="2 3">
    <name type="scientific">Penicilliopsis zonata CBS 506.65</name>
    <dbReference type="NCBI Taxonomy" id="1073090"/>
    <lineage>
        <taxon>Eukaryota</taxon>
        <taxon>Fungi</taxon>
        <taxon>Dikarya</taxon>
        <taxon>Ascomycota</taxon>
        <taxon>Pezizomycotina</taxon>
        <taxon>Eurotiomycetes</taxon>
        <taxon>Eurotiomycetidae</taxon>
        <taxon>Eurotiales</taxon>
        <taxon>Aspergillaceae</taxon>
        <taxon>Penicilliopsis</taxon>
    </lineage>
</organism>
<evidence type="ECO:0000313" key="3">
    <source>
        <dbReference type="Proteomes" id="UP000184188"/>
    </source>
</evidence>
<dbReference type="InterPro" id="IPR015797">
    <property type="entry name" value="NUDIX_hydrolase-like_dom_sf"/>
</dbReference>